<dbReference type="GO" id="GO:0005524">
    <property type="term" value="F:ATP binding"/>
    <property type="evidence" value="ECO:0007669"/>
    <property type="project" value="InterPro"/>
</dbReference>
<feature type="domain" description="Protein kinase" evidence="1">
    <location>
        <begin position="7"/>
        <end position="406"/>
    </location>
</feature>
<dbReference type="SUPFAM" id="SSF56112">
    <property type="entry name" value="Protein kinase-like (PK-like)"/>
    <property type="match status" value="1"/>
</dbReference>
<dbReference type="InterPro" id="IPR008271">
    <property type="entry name" value="Ser/Thr_kinase_AS"/>
</dbReference>
<name>A0A6C0LJM2_9ZZZZ</name>
<dbReference type="EMBL" id="MN740504">
    <property type="protein sequence ID" value="QHU30195.1"/>
    <property type="molecule type" value="Genomic_DNA"/>
</dbReference>
<dbReference type="AlphaFoldDB" id="A0A6C0LJM2"/>
<evidence type="ECO:0000259" key="1">
    <source>
        <dbReference type="PROSITE" id="PS50011"/>
    </source>
</evidence>
<dbReference type="GO" id="GO:0004672">
    <property type="term" value="F:protein kinase activity"/>
    <property type="evidence" value="ECO:0007669"/>
    <property type="project" value="InterPro"/>
</dbReference>
<reference evidence="2" key="1">
    <citation type="journal article" date="2020" name="Nature">
        <title>Giant virus diversity and host interactions through global metagenomics.</title>
        <authorList>
            <person name="Schulz F."/>
            <person name="Roux S."/>
            <person name="Paez-Espino D."/>
            <person name="Jungbluth S."/>
            <person name="Walsh D.A."/>
            <person name="Denef V.J."/>
            <person name="McMahon K.D."/>
            <person name="Konstantinidis K.T."/>
            <person name="Eloe-Fadrosh E.A."/>
            <person name="Kyrpides N.C."/>
            <person name="Woyke T."/>
        </authorList>
    </citation>
    <scope>NUCLEOTIDE SEQUENCE</scope>
    <source>
        <strain evidence="2">GVMAG-M-3300027833-11</strain>
    </source>
</reference>
<evidence type="ECO:0000313" key="2">
    <source>
        <dbReference type="EMBL" id="QHU30195.1"/>
    </source>
</evidence>
<dbReference type="Gene3D" id="1.10.510.10">
    <property type="entry name" value="Transferase(Phosphotransferase) domain 1"/>
    <property type="match status" value="1"/>
</dbReference>
<dbReference type="PROSITE" id="PS50011">
    <property type="entry name" value="PROTEIN_KINASE_DOM"/>
    <property type="match status" value="1"/>
</dbReference>
<protein>
    <recommendedName>
        <fullName evidence="1">Protein kinase domain-containing protein</fullName>
    </recommendedName>
</protein>
<accession>A0A6C0LJM2</accession>
<organism evidence="2">
    <name type="scientific">viral metagenome</name>
    <dbReference type="NCBI Taxonomy" id="1070528"/>
    <lineage>
        <taxon>unclassified sequences</taxon>
        <taxon>metagenomes</taxon>
        <taxon>organismal metagenomes</taxon>
    </lineage>
</organism>
<proteinExistence type="predicted"/>
<dbReference type="InterPro" id="IPR000719">
    <property type="entry name" value="Prot_kinase_dom"/>
</dbReference>
<dbReference type="InterPro" id="IPR011009">
    <property type="entry name" value="Kinase-like_dom_sf"/>
</dbReference>
<sequence>MERYGNIKGGKVIGVGSYGCVFSPAIPCKHGRQPENDMVSKLMETLDARKEMDEIERVTERLGKIENAERYFGGFGTYMCRPEKITSEDLAGYHCDIGNIADLVHNSSSTKLPDLSVLQQKYLGKTVGSYLSHLNEKEELILFFQNMISLLMKGIIPMNEKGIYHLDIKSENVLVKENAPVIIDWGLSYLTDHSRPITDASTRGNEYDVDETNIPMTAYCMFNEPLVARAFYQTADTMGGMIDPRGLSGATTVRTIIHQLYHNTYDKEHMRYLLGGIVTPVIEVLNQFHTSRGEIYPYSTSEMLISQYLTRQRELYLLQGSFDHNKLYTDFYYNVDIWGWVMTFVPFLKSEITGRDGSLSRFLSSEKRRNIRLIISKMIEYLFVCKTGKYDVGVIVAFNEAAISML</sequence>
<dbReference type="PROSITE" id="PS00108">
    <property type="entry name" value="PROTEIN_KINASE_ST"/>
    <property type="match status" value="1"/>
</dbReference>